<proteinExistence type="predicted"/>
<keyword evidence="2" id="KW-1185">Reference proteome</keyword>
<dbReference type="RefSeq" id="WP_123917998.1">
    <property type="nucleotide sequence ID" value="NZ_RKRA01000001.1"/>
</dbReference>
<name>A0A3N5A8P5_9MICO</name>
<reference evidence="1 2" key="1">
    <citation type="submission" date="2018-11" db="EMBL/GenBank/DDBJ databases">
        <title>Sequencing the genomes of 1000 actinobacteria strains.</title>
        <authorList>
            <person name="Klenk H.-P."/>
        </authorList>
    </citation>
    <scope>NUCLEOTIDE SEQUENCE [LARGE SCALE GENOMIC DNA]</scope>
    <source>
        <strain evidence="1 2">DSM 14418</strain>
    </source>
</reference>
<evidence type="ECO:0000313" key="2">
    <source>
        <dbReference type="Proteomes" id="UP000280726"/>
    </source>
</evidence>
<evidence type="ECO:0000313" key="1">
    <source>
        <dbReference type="EMBL" id="RPF28031.1"/>
    </source>
</evidence>
<dbReference type="OrthoDB" id="4923777at2"/>
<dbReference type="Proteomes" id="UP000280726">
    <property type="component" value="Unassembled WGS sequence"/>
</dbReference>
<sequence>MATPDPPPPAPAGTKDLRLTTEEVRQLWSFVHGDIMDPEMRRQLRASYGLCPRHSWAYAVVEIELWTYGPGARGGHQPFDVAILYKDLLEHAATELTRRRILAANLASVLTAGAACRICEELSAAAPSGAPVGYAGSDTAALTEEANRLTFTTAWLRQTERVWRPWVCPVCAAEAGVPRDRQLTADDAGRTCRPHLLAARDLPRHTADRVGARLLETADLLGPLIESMTDRGRPATTEEDASWVAALGWFAGWAFPLAVHVSDEGAGTAT</sequence>
<organism evidence="1 2">
    <name type="scientific">Georgenia muralis</name>
    <dbReference type="NCBI Taxonomy" id="154117"/>
    <lineage>
        <taxon>Bacteria</taxon>
        <taxon>Bacillati</taxon>
        <taxon>Actinomycetota</taxon>
        <taxon>Actinomycetes</taxon>
        <taxon>Micrococcales</taxon>
        <taxon>Bogoriellaceae</taxon>
        <taxon>Georgenia</taxon>
    </lineage>
</organism>
<protein>
    <submittedName>
        <fullName evidence="1">Uncharacterized protein</fullName>
    </submittedName>
</protein>
<comment type="caution">
    <text evidence="1">The sequence shown here is derived from an EMBL/GenBank/DDBJ whole genome shotgun (WGS) entry which is preliminary data.</text>
</comment>
<accession>A0A3N5A8P5</accession>
<gene>
    <name evidence="1" type="ORF">EDD32_2540</name>
</gene>
<dbReference type="EMBL" id="RKRA01000001">
    <property type="protein sequence ID" value="RPF28031.1"/>
    <property type="molecule type" value="Genomic_DNA"/>
</dbReference>
<dbReference type="AlphaFoldDB" id="A0A3N5A8P5"/>